<feature type="domain" description="Disease resistance N-terminal" evidence="9">
    <location>
        <begin position="14"/>
        <end position="90"/>
    </location>
</feature>
<dbReference type="Pfam" id="PF18052">
    <property type="entry name" value="Rx_N"/>
    <property type="match status" value="1"/>
</dbReference>
<proteinExistence type="inferred from homology"/>
<evidence type="ECO:0000256" key="7">
    <source>
        <dbReference type="SAM" id="MobiDB-lite"/>
    </source>
</evidence>
<evidence type="ECO:0000256" key="3">
    <source>
        <dbReference type="ARBA" id="ARBA00022737"/>
    </source>
</evidence>
<accession>A0A9R1C6S4</accession>
<feature type="region of interest" description="Disordered" evidence="7">
    <location>
        <begin position="148"/>
        <end position="169"/>
    </location>
</feature>
<evidence type="ECO:0000256" key="1">
    <source>
        <dbReference type="ARBA" id="ARBA00008894"/>
    </source>
</evidence>
<dbReference type="PANTHER" id="PTHR36766:SF36">
    <property type="entry name" value="AAA+ ATPASE DOMAIN-CONTAINING PROTEIN"/>
    <property type="match status" value="1"/>
</dbReference>
<dbReference type="Gene3D" id="1.20.5.4130">
    <property type="match status" value="1"/>
</dbReference>
<dbReference type="SUPFAM" id="SSF52540">
    <property type="entry name" value="P-loop containing nucleoside triphosphate hydrolases"/>
    <property type="match status" value="1"/>
</dbReference>
<dbReference type="OMA" id="RPREMAM"/>
<name>A0A9R1C6S4_TRITD</name>
<dbReference type="InterPro" id="IPR038005">
    <property type="entry name" value="RX-like_CC"/>
</dbReference>
<evidence type="ECO:0000259" key="8">
    <source>
        <dbReference type="Pfam" id="PF00931"/>
    </source>
</evidence>
<keyword evidence="2" id="KW-0433">Leucine-rich repeat</keyword>
<dbReference type="Proteomes" id="UP000324705">
    <property type="component" value="Chromosome 7B"/>
</dbReference>
<keyword evidence="3" id="KW-0677">Repeat</keyword>
<reference evidence="10 11" key="1">
    <citation type="submission" date="2017-09" db="EMBL/GenBank/DDBJ databases">
        <authorList>
            <consortium name="International Durum Wheat Genome Sequencing Consortium (IDWGSC)"/>
            <person name="Milanesi L."/>
        </authorList>
    </citation>
    <scope>NUCLEOTIDE SEQUENCE [LARGE SCALE GENOMIC DNA]</scope>
    <source>
        <strain evidence="11">cv. Svevo</strain>
    </source>
</reference>
<feature type="domain" description="NB-ARC" evidence="8">
    <location>
        <begin position="191"/>
        <end position="339"/>
    </location>
</feature>
<evidence type="ECO:0000256" key="6">
    <source>
        <dbReference type="ARBA" id="ARBA00022840"/>
    </source>
</evidence>
<dbReference type="InterPro" id="IPR002182">
    <property type="entry name" value="NB-ARC"/>
</dbReference>
<keyword evidence="6" id="KW-0067">ATP-binding</keyword>
<dbReference type="InterPro" id="IPR041118">
    <property type="entry name" value="Rx_N"/>
</dbReference>
<dbReference type="Gene3D" id="3.40.50.300">
    <property type="entry name" value="P-loop containing nucleotide triphosphate hydrolases"/>
    <property type="match status" value="1"/>
</dbReference>
<dbReference type="CDD" id="cd14798">
    <property type="entry name" value="RX-CC_like"/>
    <property type="match status" value="1"/>
</dbReference>
<dbReference type="EMBL" id="LT934124">
    <property type="protein sequence ID" value="VAI94400.1"/>
    <property type="molecule type" value="Genomic_DNA"/>
</dbReference>
<evidence type="ECO:0000256" key="4">
    <source>
        <dbReference type="ARBA" id="ARBA00022741"/>
    </source>
</evidence>
<dbReference type="AlphaFoldDB" id="A0A9R1C6S4"/>
<dbReference type="GO" id="GO:0043531">
    <property type="term" value="F:ADP binding"/>
    <property type="evidence" value="ECO:0007669"/>
    <property type="project" value="InterPro"/>
</dbReference>
<protein>
    <submittedName>
        <fullName evidence="10">Uncharacterized protein</fullName>
    </submittedName>
</protein>
<keyword evidence="11" id="KW-1185">Reference proteome</keyword>
<feature type="compositionally biased region" description="Basic and acidic residues" evidence="7">
    <location>
        <begin position="160"/>
        <end position="169"/>
    </location>
</feature>
<dbReference type="InterPro" id="IPR027417">
    <property type="entry name" value="P-loop_NTPase"/>
</dbReference>
<dbReference type="PRINTS" id="PR00364">
    <property type="entry name" value="DISEASERSIST"/>
</dbReference>
<evidence type="ECO:0000313" key="11">
    <source>
        <dbReference type="Proteomes" id="UP000324705"/>
    </source>
</evidence>
<dbReference type="Gramene" id="TRITD7Bv1G234260.1">
    <property type="protein sequence ID" value="TRITD7Bv1G234260.1"/>
    <property type="gene ID" value="TRITD7Bv1G234260"/>
</dbReference>
<gene>
    <name evidence="10" type="ORF">TRITD_7Bv1G234260</name>
</gene>
<dbReference type="PANTHER" id="PTHR36766">
    <property type="entry name" value="PLANT BROAD-SPECTRUM MILDEW RESISTANCE PROTEIN RPW8"/>
    <property type="match status" value="1"/>
</dbReference>
<evidence type="ECO:0000256" key="5">
    <source>
        <dbReference type="ARBA" id="ARBA00022821"/>
    </source>
</evidence>
<dbReference type="Pfam" id="PF00931">
    <property type="entry name" value="NB-ARC"/>
    <property type="match status" value="1"/>
</dbReference>
<dbReference type="GO" id="GO:0005524">
    <property type="term" value="F:ATP binding"/>
    <property type="evidence" value="ECO:0007669"/>
    <property type="project" value="UniProtKB-KW"/>
</dbReference>
<evidence type="ECO:0000256" key="2">
    <source>
        <dbReference type="ARBA" id="ARBA00022614"/>
    </source>
</evidence>
<keyword evidence="5" id="KW-0611">Plant defense</keyword>
<evidence type="ECO:0000313" key="10">
    <source>
        <dbReference type="EMBL" id="VAI94400.1"/>
    </source>
</evidence>
<evidence type="ECO:0000259" key="9">
    <source>
        <dbReference type="Pfam" id="PF18052"/>
    </source>
</evidence>
<comment type="similarity">
    <text evidence="1">Belongs to the disease resistance NB-LRR family.</text>
</comment>
<dbReference type="GO" id="GO:0006952">
    <property type="term" value="P:defense response"/>
    <property type="evidence" value="ECO:0007669"/>
    <property type="project" value="UniProtKB-KW"/>
</dbReference>
<organism evidence="10 11">
    <name type="scientific">Triticum turgidum subsp. durum</name>
    <name type="common">Durum wheat</name>
    <name type="synonym">Triticum durum</name>
    <dbReference type="NCBI Taxonomy" id="4567"/>
    <lineage>
        <taxon>Eukaryota</taxon>
        <taxon>Viridiplantae</taxon>
        <taxon>Streptophyta</taxon>
        <taxon>Embryophyta</taxon>
        <taxon>Tracheophyta</taxon>
        <taxon>Spermatophyta</taxon>
        <taxon>Magnoliopsida</taxon>
        <taxon>Liliopsida</taxon>
        <taxon>Poales</taxon>
        <taxon>Poaceae</taxon>
        <taxon>BOP clade</taxon>
        <taxon>Pooideae</taxon>
        <taxon>Triticodae</taxon>
        <taxon>Triticeae</taxon>
        <taxon>Triticinae</taxon>
        <taxon>Triticum</taxon>
    </lineage>
</organism>
<sequence>MAMVLDAFASYIGDYLKQVVEDELGTMLGVSSEIDKLGNKLLDLKNFLADADRRNITDETVKVWVGQLKRAMYEAADILDLCQLKAMEKRGPSSVEAGCCNPLLFCLRNPFHAHEIGTRIKALNQRLDSLKERSAAFNFINLASYEEHSSSRHGNPSRETSGELDRSGVVGDKIEEDTRALVAQITRSGSEVSNNIMVVAIVGVGGIGKTTLAQKVFNDEAIQGDFSKKIWLSVNQNFSEVELLRRAIIEVRGDAQPVGNAKATLQRTLEEALIGHKSFLIMDDVWNYRAWEDVLKTPLVNAAAPGSRVLITTRDEGVARGVSAIWPYRHVDTLAPEDACYCSTRRYSQVR</sequence>
<keyword evidence="4" id="KW-0547">Nucleotide-binding</keyword>